<dbReference type="EMBL" id="FWEU01000001">
    <property type="protein sequence ID" value="SLM23055.1"/>
    <property type="molecule type" value="Genomic_DNA"/>
</dbReference>
<evidence type="ECO:0000259" key="7">
    <source>
        <dbReference type="Pfam" id="PF01478"/>
    </source>
</evidence>
<evidence type="ECO:0000256" key="1">
    <source>
        <dbReference type="ARBA" id="ARBA00004651"/>
    </source>
</evidence>
<dbReference type="Gene3D" id="1.20.120.1220">
    <property type="match status" value="1"/>
</dbReference>
<dbReference type="PANTHER" id="PTHR36506:SF1">
    <property type="entry name" value="PREFLAGELLIN PEPTIDASE"/>
    <property type="match status" value="1"/>
</dbReference>
<evidence type="ECO:0000313" key="8">
    <source>
        <dbReference type="EMBL" id="SLM23055.1"/>
    </source>
</evidence>
<comment type="subcellular location">
    <subcellularLocation>
        <location evidence="1">Cell membrane</location>
        <topology evidence="1">Multi-pass membrane protein</topology>
    </subcellularLocation>
</comment>
<evidence type="ECO:0000256" key="2">
    <source>
        <dbReference type="ARBA" id="ARBA00022475"/>
    </source>
</evidence>
<feature type="transmembrane region" description="Helical" evidence="6">
    <location>
        <begin position="160"/>
        <end position="180"/>
    </location>
</feature>
<dbReference type="RefSeq" id="WP_032975294.1">
    <property type="nucleotide sequence ID" value="NZ_CP037883.1"/>
</dbReference>
<keyword evidence="5 6" id="KW-0472">Membrane</keyword>
<feature type="transmembrane region" description="Helical" evidence="6">
    <location>
        <begin position="97"/>
        <end position="117"/>
    </location>
</feature>
<dbReference type="GO" id="GO:0005886">
    <property type="term" value="C:plasma membrane"/>
    <property type="evidence" value="ECO:0007669"/>
    <property type="project" value="UniProtKB-SubCell"/>
</dbReference>
<feature type="domain" description="Prepilin type IV endopeptidase peptidase" evidence="7">
    <location>
        <begin position="7"/>
        <end position="111"/>
    </location>
</feature>
<proteinExistence type="predicted"/>
<evidence type="ECO:0000256" key="6">
    <source>
        <dbReference type="SAM" id="Phobius"/>
    </source>
</evidence>
<gene>
    <name evidence="8" type="ORF">SAMN04488690_0741</name>
</gene>
<sequence>MTLLGLLAMGVCLRIAISDLYARRVPNTWLLAACAIAVPLIIAGQFNATRTAWAPHLLGAVVGLLALLPFYAVRWMGAGDVKFFAVLGLLLGWKALLPVWVLASLAAGAHAVLVLAGRQLAGHLPLRLQMQVNRASTHLNGHAALRELHAAREGRQGIPYAAYLAFAAIGWVLATTYGGVA</sequence>
<feature type="transmembrane region" description="Helical" evidence="6">
    <location>
        <begin position="58"/>
        <end position="77"/>
    </location>
</feature>
<dbReference type="Proteomes" id="UP000191133">
    <property type="component" value="Unassembled WGS sequence"/>
</dbReference>
<evidence type="ECO:0000256" key="3">
    <source>
        <dbReference type="ARBA" id="ARBA00022692"/>
    </source>
</evidence>
<keyword evidence="2" id="KW-1003">Cell membrane</keyword>
<keyword evidence="3 6" id="KW-0812">Transmembrane</keyword>
<accession>A0A1W1GUR4</accession>
<dbReference type="PANTHER" id="PTHR36506">
    <property type="entry name" value="PREFLAGELLIN PEPTIDASE"/>
    <property type="match status" value="1"/>
</dbReference>
<evidence type="ECO:0000256" key="4">
    <source>
        <dbReference type="ARBA" id="ARBA00022989"/>
    </source>
</evidence>
<evidence type="ECO:0000256" key="5">
    <source>
        <dbReference type="ARBA" id="ARBA00023136"/>
    </source>
</evidence>
<dbReference type="GO" id="GO:0004190">
    <property type="term" value="F:aspartic-type endopeptidase activity"/>
    <property type="evidence" value="ECO:0007669"/>
    <property type="project" value="InterPro"/>
</dbReference>
<keyword evidence="4 6" id="KW-1133">Transmembrane helix</keyword>
<protein>
    <submittedName>
        <fullName evidence="8">Prepilin peptidase CpaA</fullName>
    </submittedName>
</protein>
<dbReference type="GeneID" id="64105063"/>
<name>A0A1W1GUR4_9GAMM</name>
<dbReference type="AlphaFoldDB" id="A0A1W1GUR4"/>
<organism evidence="8 9">
    <name type="scientific">Stenotrophomonas indicatrix</name>
    <dbReference type="NCBI Taxonomy" id="2045451"/>
    <lineage>
        <taxon>Bacteria</taxon>
        <taxon>Pseudomonadati</taxon>
        <taxon>Pseudomonadota</taxon>
        <taxon>Gammaproteobacteria</taxon>
        <taxon>Lysobacterales</taxon>
        <taxon>Lysobacteraceae</taxon>
        <taxon>Stenotrophomonas</taxon>
    </lineage>
</organism>
<feature type="transmembrane region" description="Helical" evidence="6">
    <location>
        <begin position="28"/>
        <end position="46"/>
    </location>
</feature>
<dbReference type="InterPro" id="IPR052218">
    <property type="entry name" value="Preflagellin_Peptidase"/>
</dbReference>
<evidence type="ECO:0000313" key="9">
    <source>
        <dbReference type="Proteomes" id="UP000191133"/>
    </source>
</evidence>
<reference evidence="9" key="1">
    <citation type="submission" date="2016-10" db="EMBL/GenBank/DDBJ databases">
        <authorList>
            <person name="Varghese N."/>
            <person name="Submissions S."/>
        </authorList>
    </citation>
    <scope>NUCLEOTIDE SEQUENCE [LARGE SCALE GENOMIC DNA]</scope>
    <source>
        <strain evidence="9">92MFCol6.1</strain>
    </source>
</reference>
<dbReference type="InterPro" id="IPR000045">
    <property type="entry name" value="Prepilin_IV_endopep_pep"/>
</dbReference>
<dbReference type="Pfam" id="PF01478">
    <property type="entry name" value="Peptidase_A24"/>
    <property type="match status" value="1"/>
</dbReference>